<sequence length="180" mass="20209">MPLPERMRAPEVSLKKISELAKKAEGILAKIEQGSADDDPALVAMINEWNSQTVNPWHFADFRDFPSSTSAIDFTRTALNQARLYPDFTWAELIQTVNFICDCEGAESEQDYALSLLECNFDANASDLIFWPDSWFDNPELADDELSAEEIAGYLLARSGRHLPDAPALTLMYPIPGHKR</sequence>
<protein>
    <submittedName>
        <fullName evidence="1">Uncharacterized protein</fullName>
    </submittedName>
</protein>
<name>A0A518XIG4_9GAMM</name>
<dbReference type="KEGG" id="pdis:D8B20_18815"/>
<dbReference type="AlphaFoldDB" id="A0A518XIG4"/>
<organism evidence="1 2">
    <name type="scientific">Candidatus Pantoea soli</name>
    <dbReference type="NCBI Taxonomy" id="3098669"/>
    <lineage>
        <taxon>Bacteria</taxon>
        <taxon>Pseudomonadati</taxon>
        <taxon>Pseudomonadota</taxon>
        <taxon>Gammaproteobacteria</taxon>
        <taxon>Enterobacterales</taxon>
        <taxon>Erwiniaceae</taxon>
        <taxon>Pantoea</taxon>
    </lineage>
</organism>
<dbReference type="EMBL" id="CP032703">
    <property type="protein sequence ID" value="QDY43973.1"/>
    <property type="molecule type" value="Genomic_DNA"/>
</dbReference>
<geneLocation type="plasmid" evidence="1 2">
    <name>unnamed1</name>
</geneLocation>
<gene>
    <name evidence="1" type="ORF">D8B20_18815</name>
</gene>
<evidence type="ECO:0000313" key="1">
    <source>
        <dbReference type="EMBL" id="QDY43973.1"/>
    </source>
</evidence>
<keyword evidence="1" id="KW-0614">Plasmid</keyword>
<dbReference type="OrthoDB" id="6447869at2"/>
<proteinExistence type="predicted"/>
<evidence type="ECO:0000313" key="2">
    <source>
        <dbReference type="Proteomes" id="UP000319411"/>
    </source>
</evidence>
<dbReference type="RefSeq" id="WP_145891142.1">
    <property type="nucleotide sequence ID" value="NZ_CP032703.1"/>
</dbReference>
<dbReference type="Proteomes" id="UP000319411">
    <property type="component" value="Plasmid unnamed1"/>
</dbReference>
<accession>A0A518XIG4</accession>
<keyword evidence="2" id="KW-1185">Reference proteome</keyword>
<reference evidence="1 2" key="1">
    <citation type="submission" date="2018-10" db="EMBL/GenBank/DDBJ databases">
        <title>Genome Sequencing of Pantoea dispersa DSM 32899.</title>
        <authorList>
            <person name="Nawrath M."/>
            <person name="Ottenheim C."/>
            <person name="Wilm A."/>
            <person name="Zimmermann W."/>
            <person name="Wu J.C."/>
        </authorList>
    </citation>
    <scope>NUCLEOTIDE SEQUENCE [LARGE SCALE GENOMIC DNA]</scope>
    <source>
        <strain evidence="1 2">DSM 32899</strain>
        <plasmid evidence="1 2">unnamed1</plasmid>
    </source>
</reference>